<dbReference type="InterPro" id="IPR013538">
    <property type="entry name" value="ASHA1/2-like_C"/>
</dbReference>
<organism evidence="3 4">
    <name type="scientific">Actinophytocola xinjiangensis</name>
    <dbReference type="NCBI Taxonomy" id="485602"/>
    <lineage>
        <taxon>Bacteria</taxon>
        <taxon>Bacillati</taxon>
        <taxon>Actinomycetota</taxon>
        <taxon>Actinomycetes</taxon>
        <taxon>Pseudonocardiales</taxon>
        <taxon>Pseudonocardiaceae</taxon>
    </lineage>
</organism>
<dbReference type="InterPro" id="IPR023393">
    <property type="entry name" value="START-like_dom_sf"/>
</dbReference>
<evidence type="ECO:0000256" key="1">
    <source>
        <dbReference type="ARBA" id="ARBA00006817"/>
    </source>
</evidence>
<evidence type="ECO:0000313" key="4">
    <source>
        <dbReference type="Proteomes" id="UP000185696"/>
    </source>
</evidence>
<name>A0A7Z1B1V5_9PSEU</name>
<keyword evidence="4" id="KW-1185">Reference proteome</keyword>
<gene>
    <name evidence="3" type="ORF">BLA60_00750</name>
</gene>
<reference evidence="3 4" key="1">
    <citation type="submission" date="2016-12" db="EMBL/GenBank/DDBJ databases">
        <title>The draft genome sequence of Actinophytocola xinjiangensis.</title>
        <authorList>
            <person name="Wang W."/>
            <person name="Yuan L."/>
        </authorList>
    </citation>
    <scope>NUCLEOTIDE SEQUENCE [LARGE SCALE GENOMIC DNA]</scope>
    <source>
        <strain evidence="3 4">CGMCC 4.4663</strain>
    </source>
</reference>
<accession>A0A7Z1B1V5</accession>
<dbReference type="OrthoDB" id="5185819at2"/>
<dbReference type="AlphaFoldDB" id="A0A7Z1B1V5"/>
<comment type="caution">
    <text evidence="3">The sequence shown here is derived from an EMBL/GenBank/DDBJ whole genome shotgun (WGS) entry which is preliminary data.</text>
</comment>
<comment type="similarity">
    <text evidence="1">Belongs to the AHA1 family.</text>
</comment>
<evidence type="ECO:0000313" key="3">
    <source>
        <dbReference type="EMBL" id="OLF14467.1"/>
    </source>
</evidence>
<dbReference type="Gene3D" id="3.30.530.20">
    <property type="match status" value="1"/>
</dbReference>
<dbReference type="EMBL" id="MSIF01000001">
    <property type="protein sequence ID" value="OLF14467.1"/>
    <property type="molecule type" value="Genomic_DNA"/>
</dbReference>
<feature type="domain" description="Activator of Hsp90 ATPase homologue 1/2-like C-terminal" evidence="2">
    <location>
        <begin position="7"/>
        <end position="144"/>
    </location>
</feature>
<protein>
    <recommendedName>
        <fullName evidence="2">Activator of Hsp90 ATPase homologue 1/2-like C-terminal domain-containing protein</fullName>
    </recommendedName>
</protein>
<dbReference type="SUPFAM" id="SSF55961">
    <property type="entry name" value="Bet v1-like"/>
    <property type="match status" value="1"/>
</dbReference>
<dbReference type="Pfam" id="PF08327">
    <property type="entry name" value="AHSA1"/>
    <property type="match status" value="1"/>
</dbReference>
<evidence type="ECO:0000259" key="2">
    <source>
        <dbReference type="Pfam" id="PF08327"/>
    </source>
</evidence>
<proteinExistence type="inferred from homology"/>
<sequence>MTREFAAPRRLVFDAHTRPDLLARWYGPHGWRLEHCEVDLRVGGGWHYRLRGPEGVAMTLRGTYLDLAAPERIVTTESNVDCEARAAHEAVVTTVLVEHERRTLPTTLLTTTARFPTRAVRDAVLSSGMERGVVQGFERLDAVLAAGRVAGRITAT</sequence>
<dbReference type="Proteomes" id="UP000185696">
    <property type="component" value="Unassembled WGS sequence"/>
</dbReference>